<dbReference type="Proteomes" id="UP000289738">
    <property type="component" value="Chromosome A08"/>
</dbReference>
<dbReference type="GO" id="GO:0005654">
    <property type="term" value="C:nucleoplasm"/>
    <property type="evidence" value="ECO:0007669"/>
    <property type="project" value="TreeGrafter"/>
</dbReference>
<evidence type="ECO:0000259" key="5">
    <source>
        <dbReference type="PROSITE" id="PS50102"/>
    </source>
</evidence>
<protein>
    <recommendedName>
        <fullName evidence="5">RRM domain-containing protein</fullName>
    </recommendedName>
</protein>
<evidence type="ECO:0000256" key="2">
    <source>
        <dbReference type="ARBA" id="ARBA00023242"/>
    </source>
</evidence>
<dbReference type="Pfam" id="PF10536">
    <property type="entry name" value="PMD"/>
    <property type="match status" value="1"/>
</dbReference>
<dbReference type="AlphaFoldDB" id="A0A445BV26"/>
<dbReference type="InterPro" id="IPR019557">
    <property type="entry name" value="AminoTfrase-like_pln_mobile"/>
</dbReference>
<keyword evidence="7" id="KW-1185">Reference proteome</keyword>
<organism evidence="6 7">
    <name type="scientific">Arachis hypogaea</name>
    <name type="common">Peanut</name>
    <dbReference type="NCBI Taxonomy" id="3818"/>
    <lineage>
        <taxon>Eukaryota</taxon>
        <taxon>Viridiplantae</taxon>
        <taxon>Streptophyta</taxon>
        <taxon>Embryophyta</taxon>
        <taxon>Tracheophyta</taxon>
        <taxon>Spermatophyta</taxon>
        <taxon>Magnoliopsida</taxon>
        <taxon>eudicotyledons</taxon>
        <taxon>Gunneridae</taxon>
        <taxon>Pentapetalae</taxon>
        <taxon>rosids</taxon>
        <taxon>fabids</taxon>
        <taxon>Fabales</taxon>
        <taxon>Fabaceae</taxon>
        <taxon>Papilionoideae</taxon>
        <taxon>50 kb inversion clade</taxon>
        <taxon>dalbergioids sensu lato</taxon>
        <taxon>Dalbergieae</taxon>
        <taxon>Pterocarpus clade</taxon>
        <taxon>Arachis</taxon>
    </lineage>
</organism>
<sequence>MEAATYESTTTNTMASKNSTQLPITNITKLFVGGISWETSEESFCKYFNNYGEVIDSVIMMNKQSGRPRGFGFVKFADSAVADEVLSQEHTIDGRVFGRMEDERRLYWLDGVAHVVNHRCRADASEETVRIYARAYIMMLLSTQLFMDNSANRVHLRWLPFVARLDDMGRYSWGAAVLAWLYRCMCRVANRNIVWELYGSLDVLAVIHPEILTEEHSRLWRAVTSLIYFAIIEWHQNGRGGYRWFPTYYRTWHQHWDERFRSVLSVRRVPDPGPSPEYLDWWHRVAHRILSPGVAFADPRPTQVPDDAILRGSSQAPTRVLASDMPDNRRLERRRRIGTRATDRDWRWLYDRMQEEQIGGDDGGQAYHRLHRSSARRRAARGGGAPPVHHNDEAGSSRQHPTDTHAAGTAEASMGGTLFIHVSSSQVLPGCSTQLLADLATTSFTMDFDDQLCGPQFYADFGEFIRGDDVNQY</sequence>
<name>A0A445BV26_ARAHY</name>
<evidence type="ECO:0000256" key="4">
    <source>
        <dbReference type="SAM" id="MobiDB-lite"/>
    </source>
</evidence>
<dbReference type="PROSITE" id="PS50102">
    <property type="entry name" value="RRM"/>
    <property type="match status" value="1"/>
</dbReference>
<dbReference type="EMBL" id="SDMP01000008">
    <property type="protein sequence ID" value="RYR42492.1"/>
    <property type="molecule type" value="Genomic_DNA"/>
</dbReference>
<dbReference type="PANTHER" id="PTHR48033">
    <property type="entry name" value="RNA-BINDING (RRM/RBD/RNP MOTIFS) FAMILY PROTEIN"/>
    <property type="match status" value="1"/>
</dbReference>
<evidence type="ECO:0000313" key="7">
    <source>
        <dbReference type="Proteomes" id="UP000289738"/>
    </source>
</evidence>
<dbReference type="GO" id="GO:0010468">
    <property type="term" value="P:regulation of gene expression"/>
    <property type="evidence" value="ECO:0007669"/>
    <property type="project" value="TreeGrafter"/>
</dbReference>
<comment type="subcellular location">
    <subcellularLocation>
        <location evidence="1">Nucleus</location>
    </subcellularLocation>
</comment>
<accession>A0A445BV26</accession>
<dbReference type="PANTHER" id="PTHR48033:SF10">
    <property type="entry name" value="RNA-BINDING PROTEIN SQUID"/>
    <property type="match status" value="1"/>
</dbReference>
<feature type="compositionally biased region" description="Basic and acidic residues" evidence="4">
    <location>
        <begin position="389"/>
        <end position="403"/>
    </location>
</feature>
<dbReference type="STRING" id="3818.A0A445BV26"/>
<dbReference type="Gene3D" id="3.30.70.330">
    <property type="match status" value="1"/>
</dbReference>
<evidence type="ECO:0000313" key="6">
    <source>
        <dbReference type="EMBL" id="RYR42492.1"/>
    </source>
</evidence>
<dbReference type="GO" id="GO:0003723">
    <property type="term" value="F:RNA binding"/>
    <property type="evidence" value="ECO:0007669"/>
    <property type="project" value="UniProtKB-UniRule"/>
</dbReference>
<proteinExistence type="predicted"/>
<evidence type="ECO:0000256" key="1">
    <source>
        <dbReference type="ARBA" id="ARBA00004123"/>
    </source>
</evidence>
<dbReference type="Pfam" id="PF00076">
    <property type="entry name" value="RRM_1"/>
    <property type="match status" value="1"/>
</dbReference>
<feature type="region of interest" description="Disordered" evidence="4">
    <location>
        <begin position="372"/>
        <end position="408"/>
    </location>
</feature>
<evidence type="ECO:0000256" key="3">
    <source>
        <dbReference type="PROSITE-ProRule" id="PRU00176"/>
    </source>
</evidence>
<dbReference type="GO" id="GO:0000785">
    <property type="term" value="C:chromatin"/>
    <property type="evidence" value="ECO:0007669"/>
    <property type="project" value="TreeGrafter"/>
</dbReference>
<dbReference type="SMART" id="SM00360">
    <property type="entry name" value="RRM"/>
    <property type="match status" value="1"/>
</dbReference>
<dbReference type="InterPro" id="IPR012677">
    <property type="entry name" value="Nucleotide-bd_a/b_plait_sf"/>
</dbReference>
<reference evidence="6 7" key="1">
    <citation type="submission" date="2019-01" db="EMBL/GenBank/DDBJ databases">
        <title>Sequencing of cultivated peanut Arachis hypogaea provides insights into genome evolution and oil improvement.</title>
        <authorList>
            <person name="Chen X."/>
        </authorList>
    </citation>
    <scope>NUCLEOTIDE SEQUENCE [LARGE SCALE GENOMIC DNA]</scope>
    <source>
        <strain evidence="7">cv. Fuhuasheng</strain>
        <tissue evidence="6">Leaves</tissue>
    </source>
</reference>
<dbReference type="InterPro" id="IPR000504">
    <property type="entry name" value="RRM_dom"/>
</dbReference>
<keyword evidence="2" id="KW-0539">Nucleus</keyword>
<feature type="domain" description="RRM" evidence="5">
    <location>
        <begin position="28"/>
        <end position="106"/>
    </location>
</feature>
<dbReference type="InterPro" id="IPR035979">
    <property type="entry name" value="RBD_domain_sf"/>
</dbReference>
<dbReference type="SUPFAM" id="SSF54928">
    <property type="entry name" value="RNA-binding domain, RBD"/>
    <property type="match status" value="1"/>
</dbReference>
<keyword evidence="3" id="KW-0694">RNA-binding</keyword>
<comment type="caution">
    <text evidence="6">The sequence shown here is derived from an EMBL/GenBank/DDBJ whole genome shotgun (WGS) entry which is preliminary data.</text>
</comment>
<gene>
    <name evidence="6" type="ORF">Ahy_A08g038967</name>
</gene>